<organism evidence="1 2">
    <name type="scientific">Brevibacterium antiquum</name>
    <dbReference type="NCBI Taxonomy" id="234835"/>
    <lineage>
        <taxon>Bacteria</taxon>
        <taxon>Bacillati</taxon>
        <taxon>Actinomycetota</taxon>
        <taxon>Actinomycetes</taxon>
        <taxon>Micrococcales</taxon>
        <taxon>Brevibacteriaceae</taxon>
        <taxon>Brevibacterium</taxon>
    </lineage>
</organism>
<gene>
    <name evidence="1" type="ORF">BANT10_03012</name>
</gene>
<reference evidence="2" key="1">
    <citation type="submission" date="2017-03" db="EMBL/GenBank/DDBJ databases">
        <authorList>
            <person name="Monnet C."/>
        </authorList>
    </citation>
    <scope>NUCLEOTIDE SEQUENCE [LARGE SCALE GENOMIC DNA]</scope>
    <source>
        <strain evidence="2">P10</strain>
    </source>
</reference>
<keyword evidence="2" id="KW-1185">Reference proteome</keyword>
<dbReference type="Proteomes" id="UP000234342">
    <property type="component" value="Unassembled WGS sequence"/>
</dbReference>
<dbReference type="EMBL" id="FXZE01000017">
    <property type="protein sequence ID" value="SMX98508.1"/>
    <property type="molecule type" value="Genomic_DNA"/>
</dbReference>
<evidence type="ECO:0000313" key="1">
    <source>
        <dbReference type="EMBL" id="SMX98508.1"/>
    </source>
</evidence>
<dbReference type="RefSeq" id="WP_101644308.1">
    <property type="nucleotide sequence ID" value="NZ_FXZE01000017.1"/>
</dbReference>
<protein>
    <submittedName>
        <fullName evidence="1">Uncharacterized protein</fullName>
    </submittedName>
</protein>
<name>A0A2H1KFY5_9MICO</name>
<accession>A0A2H1KFY5</accession>
<dbReference type="AlphaFoldDB" id="A0A2H1KFY5"/>
<proteinExistence type="predicted"/>
<evidence type="ECO:0000313" key="2">
    <source>
        <dbReference type="Proteomes" id="UP000234342"/>
    </source>
</evidence>
<sequence>MLFNHIPTGLSHTFDDERLIADTELILLVKLAQDAGLPAGVADRLHIPTDTGANPGGQVMSLIAGMLAGTDSIDDMNRNRTGRMKHLATSMYAPSTLGQSQRVHHLGFESLRG</sequence>